<dbReference type="AlphaFoldDB" id="A0A9P3UP32"/>
<protein>
    <submittedName>
        <fullName evidence="1">Uncharacterized protein</fullName>
    </submittedName>
</protein>
<evidence type="ECO:0000313" key="1">
    <source>
        <dbReference type="EMBL" id="GLB42279.1"/>
    </source>
</evidence>
<name>A0A9P3UP32_LYOSH</name>
<sequence>MMIFGPWSPVGSSIPLFSIWVLLSKNVRPITTAPFSIRAMRGLPTAFSAPSLSATTLFMCQGGTLGNC</sequence>
<proteinExistence type="predicted"/>
<reference evidence="1" key="1">
    <citation type="submission" date="2022-07" db="EMBL/GenBank/DDBJ databases">
        <title>The genome of Lyophyllum shimeji provides insight into the initial evolution of ectomycorrhizal fungal genome.</title>
        <authorList>
            <person name="Kobayashi Y."/>
            <person name="Shibata T."/>
            <person name="Hirakawa H."/>
            <person name="Shigenobu S."/>
            <person name="Nishiyama T."/>
            <person name="Yamada A."/>
            <person name="Hasebe M."/>
            <person name="Kawaguchi M."/>
        </authorList>
    </citation>
    <scope>NUCLEOTIDE SEQUENCE</scope>
    <source>
        <strain evidence="1">AT787</strain>
    </source>
</reference>
<gene>
    <name evidence="1" type="ORF">LshimejAT787_1102940</name>
</gene>
<keyword evidence="2" id="KW-1185">Reference proteome</keyword>
<dbReference type="EMBL" id="BRPK01000011">
    <property type="protein sequence ID" value="GLB42279.1"/>
    <property type="molecule type" value="Genomic_DNA"/>
</dbReference>
<accession>A0A9P3UP32</accession>
<comment type="caution">
    <text evidence="1">The sequence shown here is derived from an EMBL/GenBank/DDBJ whole genome shotgun (WGS) entry which is preliminary data.</text>
</comment>
<organism evidence="1 2">
    <name type="scientific">Lyophyllum shimeji</name>
    <name type="common">Hon-shimeji</name>
    <name type="synonym">Tricholoma shimeji</name>
    <dbReference type="NCBI Taxonomy" id="47721"/>
    <lineage>
        <taxon>Eukaryota</taxon>
        <taxon>Fungi</taxon>
        <taxon>Dikarya</taxon>
        <taxon>Basidiomycota</taxon>
        <taxon>Agaricomycotina</taxon>
        <taxon>Agaricomycetes</taxon>
        <taxon>Agaricomycetidae</taxon>
        <taxon>Agaricales</taxon>
        <taxon>Tricholomatineae</taxon>
        <taxon>Lyophyllaceae</taxon>
        <taxon>Lyophyllum</taxon>
    </lineage>
</organism>
<dbReference type="Proteomes" id="UP001063166">
    <property type="component" value="Unassembled WGS sequence"/>
</dbReference>
<evidence type="ECO:0000313" key="2">
    <source>
        <dbReference type="Proteomes" id="UP001063166"/>
    </source>
</evidence>